<accession>A0A2D0XMA1</accession>
<name>A0A2D0XMA1_9VIRU</name>
<reference evidence="1" key="1">
    <citation type="submission" date="2017-05" db="EMBL/GenBank/DDBJ databases">
        <title>Comparative genomics and virulence of Dutch common midwife toad ranaviruses.</title>
        <authorList>
            <person name="Saucedo B."/>
            <person name="Suarez N."/>
            <person name="Hughes J."/>
            <person name="van Beurden S.J."/>
        </authorList>
    </citation>
    <scope>NUCLEOTIDE SEQUENCE</scope>
    <source>
        <strain evidence="1">Pe/2015/Netherlands/UU3151009019</strain>
    </source>
</reference>
<gene>
    <name evidence="1" type="primary">orf42R</name>
</gene>
<sequence length="35" mass="3450">MGPAGEAGFMAPESVDVILPVGFTSATVSAAPLKM</sequence>
<dbReference type="EMBL" id="MF125269">
    <property type="protein sequence ID" value="ASH98863.1"/>
    <property type="molecule type" value="Genomic_DNA"/>
</dbReference>
<organism evidence="1">
    <name type="scientific">Common midwife toad virus</name>
    <dbReference type="NCBI Taxonomy" id="540070"/>
    <lineage>
        <taxon>Viruses</taxon>
        <taxon>Varidnaviria</taxon>
        <taxon>Bamfordvirae</taxon>
        <taxon>Nucleocytoviricota</taxon>
        <taxon>Megaviricetes</taxon>
        <taxon>Pimascovirales</taxon>
        <taxon>Pimascovirales incertae sedis</taxon>
        <taxon>Iridoviridae</taxon>
        <taxon>Alphairidovirinae</taxon>
        <taxon>Ranavirus</taxon>
        <taxon>Ranavirus alytes1</taxon>
    </lineage>
</organism>
<dbReference type="Proteomes" id="UP000317019">
    <property type="component" value="Segment"/>
</dbReference>
<proteinExistence type="predicted"/>
<protein>
    <submittedName>
        <fullName evidence="1">Uncharacterized protein</fullName>
    </submittedName>
</protein>
<evidence type="ECO:0000313" key="1">
    <source>
        <dbReference type="EMBL" id="ASH98863.1"/>
    </source>
</evidence>